<dbReference type="EMBL" id="ML976985">
    <property type="protein sequence ID" value="KAF1959268.1"/>
    <property type="molecule type" value="Genomic_DNA"/>
</dbReference>
<feature type="transmembrane region" description="Helical" evidence="1">
    <location>
        <begin position="15"/>
        <end position="34"/>
    </location>
</feature>
<dbReference type="Proteomes" id="UP000800035">
    <property type="component" value="Unassembled WGS sequence"/>
</dbReference>
<evidence type="ECO:0000313" key="2">
    <source>
        <dbReference type="EMBL" id="KAF1959268.1"/>
    </source>
</evidence>
<reference evidence="2" key="1">
    <citation type="journal article" date="2020" name="Stud. Mycol.">
        <title>101 Dothideomycetes genomes: a test case for predicting lifestyles and emergence of pathogens.</title>
        <authorList>
            <person name="Haridas S."/>
            <person name="Albert R."/>
            <person name="Binder M."/>
            <person name="Bloem J."/>
            <person name="Labutti K."/>
            <person name="Salamov A."/>
            <person name="Andreopoulos B."/>
            <person name="Baker S."/>
            <person name="Barry K."/>
            <person name="Bills G."/>
            <person name="Bluhm B."/>
            <person name="Cannon C."/>
            <person name="Castanera R."/>
            <person name="Culley D."/>
            <person name="Daum C."/>
            <person name="Ezra D."/>
            <person name="Gonzalez J."/>
            <person name="Henrissat B."/>
            <person name="Kuo A."/>
            <person name="Liang C."/>
            <person name="Lipzen A."/>
            <person name="Lutzoni F."/>
            <person name="Magnuson J."/>
            <person name="Mondo S."/>
            <person name="Nolan M."/>
            <person name="Ohm R."/>
            <person name="Pangilinan J."/>
            <person name="Park H.-J."/>
            <person name="Ramirez L."/>
            <person name="Alfaro M."/>
            <person name="Sun H."/>
            <person name="Tritt A."/>
            <person name="Yoshinaga Y."/>
            <person name="Zwiers L.-H."/>
            <person name="Turgeon B."/>
            <person name="Goodwin S."/>
            <person name="Spatafora J."/>
            <person name="Crous P."/>
            <person name="Grigoriev I."/>
        </authorList>
    </citation>
    <scope>NUCLEOTIDE SEQUENCE</scope>
    <source>
        <strain evidence="2">CBS 675.92</strain>
    </source>
</reference>
<dbReference type="AlphaFoldDB" id="A0A6A5U3L5"/>
<organism evidence="2 3">
    <name type="scientific">Byssothecium circinans</name>
    <dbReference type="NCBI Taxonomy" id="147558"/>
    <lineage>
        <taxon>Eukaryota</taxon>
        <taxon>Fungi</taxon>
        <taxon>Dikarya</taxon>
        <taxon>Ascomycota</taxon>
        <taxon>Pezizomycotina</taxon>
        <taxon>Dothideomycetes</taxon>
        <taxon>Pleosporomycetidae</taxon>
        <taxon>Pleosporales</taxon>
        <taxon>Massarineae</taxon>
        <taxon>Massarinaceae</taxon>
        <taxon>Byssothecium</taxon>
    </lineage>
</organism>
<evidence type="ECO:0000256" key="1">
    <source>
        <dbReference type="SAM" id="Phobius"/>
    </source>
</evidence>
<keyword evidence="1" id="KW-0472">Membrane</keyword>
<protein>
    <submittedName>
        <fullName evidence="2">Uncharacterized protein</fullName>
    </submittedName>
</protein>
<evidence type="ECO:0000313" key="3">
    <source>
        <dbReference type="Proteomes" id="UP000800035"/>
    </source>
</evidence>
<sequence length="90" mass="10090">MDLQSSTVQYSTSTLPYRTLPLIALYCTILCYTFPTTKLARQRPSPTQLEIHSFCLISPPRKSPPSIPPPPLLLTPPFSLSYCHTVTCHL</sequence>
<gene>
    <name evidence="2" type="ORF">CC80DRAFT_324244</name>
</gene>
<proteinExistence type="predicted"/>
<name>A0A6A5U3L5_9PLEO</name>
<keyword evidence="3" id="KW-1185">Reference proteome</keyword>
<keyword evidence="1" id="KW-0812">Transmembrane</keyword>
<accession>A0A6A5U3L5</accession>
<keyword evidence="1" id="KW-1133">Transmembrane helix</keyword>